<dbReference type="AlphaFoldDB" id="A0A918KLI0"/>
<reference evidence="3" key="2">
    <citation type="submission" date="2020-09" db="EMBL/GenBank/DDBJ databases">
        <authorList>
            <person name="Sun Q."/>
            <person name="Ohkuma M."/>
        </authorList>
    </citation>
    <scope>NUCLEOTIDE SEQUENCE</scope>
    <source>
        <strain evidence="3">JCM 4790</strain>
    </source>
</reference>
<feature type="region of interest" description="Disordered" evidence="1">
    <location>
        <begin position="1"/>
        <end position="41"/>
    </location>
</feature>
<feature type="compositionally biased region" description="Basic residues" evidence="1">
    <location>
        <begin position="27"/>
        <end position="36"/>
    </location>
</feature>
<feature type="compositionally biased region" description="Basic and acidic residues" evidence="1">
    <location>
        <begin position="1"/>
        <end position="13"/>
    </location>
</feature>
<keyword evidence="2" id="KW-0472">Membrane</keyword>
<dbReference type="Proteomes" id="UP000619244">
    <property type="component" value="Unassembled WGS sequence"/>
</dbReference>
<keyword evidence="4" id="KW-1185">Reference proteome</keyword>
<gene>
    <name evidence="3" type="ORF">GCM10010358_20680</name>
</gene>
<sequence length="116" mass="12385">MRLDDRLPERPKEQSGPGDPRFTRAPGSRRPHRPRKDRPGPAWPVLAAALALLTTGIALPSGLLTAAGLVMAGIAGHLFDPPLGKPSADSARTASRRLPVCTRSARSPRKGRRSRG</sequence>
<evidence type="ECO:0000313" key="3">
    <source>
        <dbReference type="EMBL" id="GGX66155.1"/>
    </source>
</evidence>
<name>A0A918KLI0_9ACTN</name>
<feature type="compositionally biased region" description="Basic residues" evidence="1">
    <location>
        <begin position="106"/>
        <end position="116"/>
    </location>
</feature>
<evidence type="ECO:0000313" key="4">
    <source>
        <dbReference type="Proteomes" id="UP000619244"/>
    </source>
</evidence>
<evidence type="ECO:0000256" key="1">
    <source>
        <dbReference type="SAM" id="MobiDB-lite"/>
    </source>
</evidence>
<keyword evidence="2" id="KW-0812">Transmembrane</keyword>
<feature type="transmembrane region" description="Helical" evidence="2">
    <location>
        <begin position="42"/>
        <end position="75"/>
    </location>
</feature>
<keyword evidence="2" id="KW-1133">Transmembrane helix</keyword>
<comment type="caution">
    <text evidence="3">The sequence shown here is derived from an EMBL/GenBank/DDBJ whole genome shotgun (WGS) entry which is preliminary data.</text>
</comment>
<protein>
    <submittedName>
        <fullName evidence="3">Uncharacterized protein</fullName>
    </submittedName>
</protein>
<organism evidence="3 4">
    <name type="scientific">Streptomyces minutiscleroticus</name>
    <dbReference type="NCBI Taxonomy" id="68238"/>
    <lineage>
        <taxon>Bacteria</taxon>
        <taxon>Bacillati</taxon>
        <taxon>Actinomycetota</taxon>
        <taxon>Actinomycetes</taxon>
        <taxon>Kitasatosporales</taxon>
        <taxon>Streptomycetaceae</taxon>
        <taxon>Streptomyces</taxon>
    </lineage>
</organism>
<dbReference type="RefSeq" id="WP_190189894.1">
    <property type="nucleotide sequence ID" value="NZ_BMVU01000006.1"/>
</dbReference>
<reference evidence="3" key="1">
    <citation type="journal article" date="2014" name="Int. J. Syst. Evol. Microbiol.">
        <title>Complete genome sequence of Corynebacterium casei LMG S-19264T (=DSM 44701T), isolated from a smear-ripened cheese.</title>
        <authorList>
            <consortium name="US DOE Joint Genome Institute (JGI-PGF)"/>
            <person name="Walter F."/>
            <person name="Albersmeier A."/>
            <person name="Kalinowski J."/>
            <person name="Ruckert C."/>
        </authorList>
    </citation>
    <scope>NUCLEOTIDE SEQUENCE</scope>
    <source>
        <strain evidence="3">JCM 4790</strain>
    </source>
</reference>
<proteinExistence type="predicted"/>
<accession>A0A918KLI0</accession>
<evidence type="ECO:0000256" key="2">
    <source>
        <dbReference type="SAM" id="Phobius"/>
    </source>
</evidence>
<feature type="region of interest" description="Disordered" evidence="1">
    <location>
        <begin position="77"/>
        <end position="116"/>
    </location>
</feature>
<dbReference type="EMBL" id="BMVU01000006">
    <property type="protein sequence ID" value="GGX66155.1"/>
    <property type="molecule type" value="Genomic_DNA"/>
</dbReference>